<comment type="catalytic activity">
    <reaction evidence="3">
        <text>a long-chain fatty acyl-CoA + H2O = a long-chain fatty acid + CoA + H(+)</text>
        <dbReference type="Rhea" id="RHEA:67680"/>
        <dbReference type="ChEBI" id="CHEBI:15377"/>
        <dbReference type="ChEBI" id="CHEBI:15378"/>
        <dbReference type="ChEBI" id="CHEBI:57287"/>
        <dbReference type="ChEBI" id="CHEBI:57560"/>
        <dbReference type="ChEBI" id="CHEBI:83139"/>
    </reaction>
</comment>
<dbReference type="AlphaFoldDB" id="A0A3D9HSW0"/>
<evidence type="ECO:0000259" key="8">
    <source>
        <dbReference type="Pfam" id="PF03061"/>
    </source>
</evidence>
<evidence type="ECO:0000256" key="1">
    <source>
        <dbReference type="ARBA" id="ARBA00022801"/>
    </source>
</evidence>
<dbReference type="InterPro" id="IPR029069">
    <property type="entry name" value="HotDog_dom_sf"/>
</dbReference>
<dbReference type="NCBIfam" id="TIGR00369">
    <property type="entry name" value="unchar_dom_1"/>
    <property type="match status" value="1"/>
</dbReference>
<dbReference type="GO" id="GO:0047617">
    <property type="term" value="F:fatty acyl-CoA hydrolase activity"/>
    <property type="evidence" value="ECO:0007669"/>
    <property type="project" value="UniProtKB-EC"/>
</dbReference>
<dbReference type="Proteomes" id="UP000256845">
    <property type="component" value="Unassembled WGS sequence"/>
</dbReference>
<evidence type="ECO:0000256" key="5">
    <source>
        <dbReference type="ARBA" id="ARBA00038894"/>
    </source>
</evidence>
<keyword evidence="10" id="KW-1185">Reference proteome</keyword>
<evidence type="ECO:0000256" key="7">
    <source>
        <dbReference type="ARBA" id="ARBA00048062"/>
    </source>
</evidence>
<proteinExistence type="inferred from homology"/>
<organism evidence="9 10">
    <name type="scientific">Aestuariispira insulae</name>
    <dbReference type="NCBI Taxonomy" id="1461337"/>
    <lineage>
        <taxon>Bacteria</taxon>
        <taxon>Pseudomonadati</taxon>
        <taxon>Pseudomonadota</taxon>
        <taxon>Alphaproteobacteria</taxon>
        <taxon>Rhodospirillales</taxon>
        <taxon>Kiloniellaceae</taxon>
        <taxon>Aestuariispira</taxon>
    </lineage>
</organism>
<dbReference type="OrthoDB" id="9806185at2"/>
<evidence type="ECO:0000256" key="2">
    <source>
        <dbReference type="ARBA" id="ARBA00035880"/>
    </source>
</evidence>
<evidence type="ECO:0000256" key="4">
    <source>
        <dbReference type="ARBA" id="ARBA00038381"/>
    </source>
</evidence>
<dbReference type="PANTHER" id="PTHR43240">
    <property type="entry name" value="1,4-DIHYDROXY-2-NAPHTHOYL-COA THIOESTERASE 1"/>
    <property type="match status" value="1"/>
</dbReference>
<dbReference type="Pfam" id="PF03061">
    <property type="entry name" value="4HBT"/>
    <property type="match status" value="1"/>
</dbReference>
<dbReference type="RefSeq" id="WP_115936066.1">
    <property type="nucleotide sequence ID" value="NZ_QRDW01000002.1"/>
</dbReference>
<comment type="catalytic activity">
    <reaction evidence="2">
        <text>a fatty acyl-CoA + H2O = a fatty acid + CoA + H(+)</text>
        <dbReference type="Rhea" id="RHEA:16781"/>
        <dbReference type="ChEBI" id="CHEBI:15377"/>
        <dbReference type="ChEBI" id="CHEBI:15378"/>
        <dbReference type="ChEBI" id="CHEBI:28868"/>
        <dbReference type="ChEBI" id="CHEBI:57287"/>
        <dbReference type="ChEBI" id="CHEBI:77636"/>
        <dbReference type="EC" id="3.1.2.20"/>
    </reaction>
</comment>
<dbReference type="EMBL" id="QRDW01000002">
    <property type="protein sequence ID" value="RED52539.1"/>
    <property type="molecule type" value="Genomic_DNA"/>
</dbReference>
<reference evidence="9 10" key="1">
    <citation type="submission" date="2018-07" db="EMBL/GenBank/DDBJ databases">
        <title>Genomic Encyclopedia of Type Strains, Phase III (KMG-III): the genomes of soil and plant-associated and newly described type strains.</title>
        <authorList>
            <person name="Whitman W."/>
        </authorList>
    </citation>
    <scope>NUCLEOTIDE SEQUENCE [LARGE SCALE GENOMIC DNA]</scope>
    <source>
        <strain evidence="9 10">CECT 8488</strain>
    </source>
</reference>
<dbReference type="CDD" id="cd03443">
    <property type="entry name" value="PaaI_thioesterase"/>
    <property type="match status" value="1"/>
</dbReference>
<name>A0A3D9HSW0_9PROT</name>
<comment type="catalytic activity">
    <reaction evidence="7">
        <text>a medium-chain fatty acyl-CoA + H2O = a medium-chain fatty acid + CoA + H(+)</text>
        <dbReference type="Rhea" id="RHEA:68184"/>
        <dbReference type="ChEBI" id="CHEBI:15377"/>
        <dbReference type="ChEBI" id="CHEBI:15378"/>
        <dbReference type="ChEBI" id="CHEBI:57287"/>
        <dbReference type="ChEBI" id="CHEBI:59558"/>
        <dbReference type="ChEBI" id="CHEBI:90546"/>
    </reaction>
</comment>
<evidence type="ECO:0000256" key="6">
    <source>
        <dbReference type="ARBA" id="ARBA00040062"/>
    </source>
</evidence>
<comment type="similarity">
    <text evidence="4">Belongs to the YigI thioesterase family.</text>
</comment>
<dbReference type="InterPro" id="IPR003736">
    <property type="entry name" value="PAAI_dom"/>
</dbReference>
<evidence type="ECO:0000313" key="10">
    <source>
        <dbReference type="Proteomes" id="UP000256845"/>
    </source>
</evidence>
<evidence type="ECO:0000313" key="9">
    <source>
        <dbReference type="EMBL" id="RED52539.1"/>
    </source>
</evidence>
<dbReference type="InterPro" id="IPR006683">
    <property type="entry name" value="Thioestr_dom"/>
</dbReference>
<dbReference type="SUPFAM" id="SSF54637">
    <property type="entry name" value="Thioesterase/thiol ester dehydrase-isomerase"/>
    <property type="match status" value="1"/>
</dbReference>
<protein>
    <recommendedName>
        <fullName evidence="6">Medium/long-chain acyl-CoA thioesterase YigI</fullName>
        <ecNumber evidence="5">3.1.2.20</ecNumber>
    </recommendedName>
</protein>
<feature type="domain" description="Thioesterase" evidence="8">
    <location>
        <begin position="54"/>
        <end position="128"/>
    </location>
</feature>
<accession>A0A3D9HSW0</accession>
<sequence length="156" mass="16627">MPDFKTRNPDFAKRVAESFQRQSFMTTLGAELTSVEAGGVEIRLPYRDDLCQQHGYFHGGVIGTLADNAGGYAAFSLMGAEDSVLTVEYKMNIVAPGDGEQLVARGRVLRAGRTLTVCQADVFAVKDGREKLCATALCTLMTMAGASDGPSPAKSN</sequence>
<dbReference type="EC" id="3.1.2.20" evidence="5"/>
<gene>
    <name evidence="9" type="ORF">DFP90_102562</name>
</gene>
<dbReference type="Gene3D" id="3.10.129.10">
    <property type="entry name" value="Hotdog Thioesterase"/>
    <property type="match status" value="1"/>
</dbReference>
<dbReference type="PANTHER" id="PTHR43240:SF20">
    <property type="entry name" value="MEDIUM_LONG-CHAIN ACYL-COA THIOESTERASE YIGI"/>
    <property type="match status" value="1"/>
</dbReference>
<keyword evidence="1" id="KW-0378">Hydrolase</keyword>
<evidence type="ECO:0000256" key="3">
    <source>
        <dbReference type="ARBA" id="ARBA00036002"/>
    </source>
</evidence>
<comment type="caution">
    <text evidence="9">The sequence shown here is derived from an EMBL/GenBank/DDBJ whole genome shotgun (WGS) entry which is preliminary data.</text>
</comment>